<dbReference type="PATRIC" id="fig|190721.6.peg.4017"/>
<evidence type="ECO:0000313" key="4">
    <source>
        <dbReference type="Proteomes" id="UP000078572"/>
    </source>
</evidence>
<dbReference type="AlphaFoldDB" id="A0A192A2L0"/>
<dbReference type="GeneID" id="61528160"/>
<accession>A0A192A2L0</accession>
<sequence length="99" mass="10643">MSDQPAPPLELYEGFEIHVLPSPIRANGVDSTRYTYTGYVCHPGANPAQPGHVVPFHADGDDSFRSPEAAMEEAVLVARSIVDGTHPDLSVLSLVTHGY</sequence>
<evidence type="ECO:0000313" key="1">
    <source>
        <dbReference type="EMBL" id="ANH76927.1"/>
    </source>
</evidence>
<dbReference type="KEGG" id="rin:ACS15_4065"/>
<dbReference type="EMBL" id="CP016023">
    <property type="protein sequence ID" value="ANJ74710.1"/>
    <property type="molecule type" value="Genomic_DNA"/>
</dbReference>
<reference evidence="2" key="2">
    <citation type="submission" date="2016-06" db="EMBL/GenBank/DDBJ databases">
        <authorList>
            <person name="Kjaerup R.B."/>
            <person name="Dalgaard T.S."/>
            <person name="Juul-Madsen H.R."/>
        </authorList>
    </citation>
    <scope>NUCLEOTIDE SEQUENCE [LARGE SCALE GENOMIC DNA]</scope>
    <source>
        <strain evidence="2">ATCC 49129</strain>
    </source>
</reference>
<dbReference type="EMBL" id="CP012606">
    <property type="protein sequence ID" value="ANH76927.1"/>
    <property type="molecule type" value="Genomic_DNA"/>
</dbReference>
<organism evidence="2 4">
    <name type="scientific">Ralstonia insidiosa</name>
    <dbReference type="NCBI Taxonomy" id="190721"/>
    <lineage>
        <taxon>Bacteria</taxon>
        <taxon>Pseudomonadati</taxon>
        <taxon>Pseudomonadota</taxon>
        <taxon>Betaproteobacteria</taxon>
        <taxon>Burkholderiales</taxon>
        <taxon>Burkholderiaceae</taxon>
        <taxon>Ralstonia</taxon>
    </lineage>
</organism>
<dbReference type="OrthoDB" id="8926335at2"/>
<evidence type="ECO:0000313" key="2">
    <source>
        <dbReference type="EMBL" id="ANJ74710.1"/>
    </source>
</evidence>
<dbReference type="Proteomes" id="UP000077927">
    <property type="component" value="Chromosome 2"/>
</dbReference>
<evidence type="ECO:0000313" key="3">
    <source>
        <dbReference type="Proteomes" id="UP000077927"/>
    </source>
</evidence>
<protein>
    <submittedName>
        <fullName evidence="2">Uncharacterized protein</fullName>
    </submittedName>
</protein>
<proteinExistence type="predicted"/>
<name>A0A192A2L0_9RALS</name>
<reference evidence="1 3" key="1">
    <citation type="submission" date="2015-09" db="EMBL/GenBank/DDBJ databases">
        <authorList>
            <person name="Xu Y."/>
            <person name="Nagy A."/>
            <person name="Liu N.T."/>
            <person name="Nou X."/>
        </authorList>
    </citation>
    <scope>NUCLEOTIDE SEQUENCE [LARGE SCALE GENOMIC DNA]</scope>
    <source>
        <strain evidence="1 3">FC1138</strain>
    </source>
</reference>
<keyword evidence="4" id="KW-1185">Reference proteome</keyword>
<gene>
    <name evidence="2" type="ORF">A9Y76_19205</name>
    <name evidence="1" type="ORF">ACS15_4065</name>
</gene>
<dbReference type="RefSeq" id="WP_021192694.1">
    <property type="nucleotide sequence ID" value="NZ_CP012606.1"/>
</dbReference>
<dbReference type="Proteomes" id="UP000078572">
    <property type="component" value="Chromosome 2"/>
</dbReference>
<reference evidence="4" key="3">
    <citation type="submission" date="2016-06" db="EMBL/GenBank/DDBJ databases">
        <authorList>
            <person name="Xu Y."/>
            <person name="Nagy A."/>
            <person name="Yan X."/>
            <person name="Kim S.W."/>
            <person name="Haley B."/>
            <person name="Liu N.T."/>
            <person name="Nou X."/>
        </authorList>
    </citation>
    <scope>NUCLEOTIDE SEQUENCE [LARGE SCALE GENOMIC DNA]</scope>
    <source>
        <strain evidence="4">ATCC 49129</strain>
    </source>
</reference>